<feature type="transmembrane region" description="Helical" evidence="9">
    <location>
        <begin position="98"/>
        <end position="119"/>
    </location>
</feature>
<keyword evidence="4 9" id="KW-0812">Transmembrane</keyword>
<evidence type="ECO:0000256" key="5">
    <source>
        <dbReference type="ARBA" id="ARBA00022989"/>
    </source>
</evidence>
<comment type="subcellular location">
    <subcellularLocation>
        <location evidence="1">Membrane</location>
        <topology evidence="1">Multi-pass membrane protein</topology>
    </subcellularLocation>
</comment>
<protein>
    <submittedName>
        <fullName evidence="12">Putative cation transporter</fullName>
    </submittedName>
</protein>
<dbReference type="InterPro" id="IPR058533">
    <property type="entry name" value="Cation_efflux_TM"/>
</dbReference>
<dbReference type="EMBL" id="AGBF01000039">
    <property type="protein sequence ID" value="EGX59033.1"/>
    <property type="molecule type" value="Genomic_DNA"/>
</dbReference>
<keyword evidence="13" id="KW-1185">Reference proteome</keyword>
<feature type="domain" description="Cation efflux protein cytoplasmic" evidence="11">
    <location>
        <begin position="240"/>
        <end position="302"/>
    </location>
</feature>
<feature type="transmembrane region" description="Helical" evidence="9">
    <location>
        <begin position="175"/>
        <end position="192"/>
    </location>
</feature>
<keyword evidence="3" id="KW-0813">Transport</keyword>
<dbReference type="InterPro" id="IPR027469">
    <property type="entry name" value="Cation_efflux_TMD_sf"/>
</dbReference>
<dbReference type="AlphaFoldDB" id="G2GBS9"/>
<dbReference type="PANTHER" id="PTHR11562:SF17">
    <property type="entry name" value="RE54080P-RELATED"/>
    <property type="match status" value="1"/>
</dbReference>
<feature type="transmembrane region" description="Helical" evidence="9">
    <location>
        <begin position="66"/>
        <end position="86"/>
    </location>
</feature>
<sequence>MTNKHSEAHAPLAGHRHAGHHHGVQADADRRYLSAALVLITAFMAVEVTVGLLARSLALISDAGHMLTDAAAIVLALIAMRLAALPPRGGYTFGLKRAEIISALVNGVTLLLLAGYFVVEGVRRFVSPPEVNGLFVVVTGAIGIVVNVIATWLVSKANRGSLNVEGAFQHLLNDLYAFISTTVAGLVVWLTGWTRADAVAALIVAALMLKAGWGLVRASGRVFLESAPHGLDPESAGAELARLDGVVEVHDVHVWEITSGYVAASAHILVAPGTSRGAVQSAAQRLLHDRYEIAHATLQIERVPPVPGPHCADPHGRTYPGAALSWP</sequence>
<dbReference type="SUPFAM" id="SSF161111">
    <property type="entry name" value="Cation efflux protein transmembrane domain-like"/>
    <property type="match status" value="1"/>
</dbReference>
<dbReference type="InterPro" id="IPR050681">
    <property type="entry name" value="CDF/SLC30A"/>
</dbReference>
<dbReference type="Pfam" id="PF01545">
    <property type="entry name" value="Cation_efflux"/>
    <property type="match status" value="1"/>
</dbReference>
<evidence type="ECO:0000256" key="2">
    <source>
        <dbReference type="ARBA" id="ARBA00008873"/>
    </source>
</evidence>
<organism evidence="12 13">
    <name type="scientific">Streptomyces zinciresistens K42</name>
    <dbReference type="NCBI Taxonomy" id="700597"/>
    <lineage>
        <taxon>Bacteria</taxon>
        <taxon>Bacillati</taxon>
        <taxon>Actinomycetota</taxon>
        <taxon>Actinomycetes</taxon>
        <taxon>Kitasatosporales</taxon>
        <taxon>Streptomycetaceae</taxon>
        <taxon>Streptomyces</taxon>
    </lineage>
</organism>
<dbReference type="Gene3D" id="1.20.1510.10">
    <property type="entry name" value="Cation efflux protein transmembrane domain"/>
    <property type="match status" value="1"/>
</dbReference>
<feature type="transmembrane region" description="Helical" evidence="9">
    <location>
        <begin position="32"/>
        <end position="54"/>
    </location>
</feature>
<evidence type="ECO:0000256" key="6">
    <source>
        <dbReference type="ARBA" id="ARBA00023065"/>
    </source>
</evidence>
<evidence type="ECO:0000313" key="13">
    <source>
        <dbReference type="Proteomes" id="UP000004217"/>
    </source>
</evidence>
<reference evidence="12 13" key="1">
    <citation type="submission" date="2011-08" db="EMBL/GenBank/DDBJ databases">
        <authorList>
            <person name="Lin Y."/>
            <person name="Hao X."/>
            <person name="Johnstone L."/>
            <person name="Miller S.J."/>
            <person name="Wei G."/>
            <person name="Rensing C."/>
        </authorList>
    </citation>
    <scope>NUCLEOTIDE SEQUENCE [LARGE SCALE GENOMIC DNA]</scope>
    <source>
        <strain evidence="12 13">K42</strain>
    </source>
</reference>
<dbReference type="GO" id="GO:0005385">
    <property type="term" value="F:zinc ion transmembrane transporter activity"/>
    <property type="evidence" value="ECO:0007669"/>
    <property type="project" value="TreeGrafter"/>
</dbReference>
<name>G2GBS9_9ACTN</name>
<evidence type="ECO:0000259" key="11">
    <source>
        <dbReference type="Pfam" id="PF16916"/>
    </source>
</evidence>
<dbReference type="Proteomes" id="UP000004217">
    <property type="component" value="Unassembled WGS sequence"/>
</dbReference>
<dbReference type="InterPro" id="IPR036837">
    <property type="entry name" value="Cation_efflux_CTD_sf"/>
</dbReference>
<feature type="transmembrane region" description="Helical" evidence="9">
    <location>
        <begin position="131"/>
        <end position="154"/>
    </location>
</feature>
<dbReference type="SUPFAM" id="SSF160240">
    <property type="entry name" value="Cation efflux protein cytoplasmic domain-like"/>
    <property type="match status" value="1"/>
</dbReference>
<dbReference type="RefSeq" id="WP_007495675.1">
    <property type="nucleotide sequence ID" value="NZ_AGBF01000039.1"/>
</dbReference>
<dbReference type="GO" id="GO:0005886">
    <property type="term" value="C:plasma membrane"/>
    <property type="evidence" value="ECO:0007669"/>
    <property type="project" value="TreeGrafter"/>
</dbReference>
<comment type="caution">
    <text evidence="12">The sequence shown here is derived from an EMBL/GenBank/DDBJ whole genome shotgun (WGS) entry which is preliminary data.</text>
</comment>
<evidence type="ECO:0000256" key="3">
    <source>
        <dbReference type="ARBA" id="ARBA00022448"/>
    </source>
</evidence>
<dbReference type="Pfam" id="PF16916">
    <property type="entry name" value="ZT_dimer"/>
    <property type="match status" value="1"/>
</dbReference>
<feature type="transmembrane region" description="Helical" evidence="9">
    <location>
        <begin position="198"/>
        <end position="216"/>
    </location>
</feature>
<evidence type="ECO:0000256" key="8">
    <source>
        <dbReference type="SAM" id="MobiDB-lite"/>
    </source>
</evidence>
<proteinExistence type="inferred from homology"/>
<dbReference type="PANTHER" id="PTHR11562">
    <property type="entry name" value="CATION EFFLUX PROTEIN/ ZINC TRANSPORTER"/>
    <property type="match status" value="1"/>
</dbReference>
<dbReference type="NCBIfam" id="TIGR01297">
    <property type="entry name" value="CDF"/>
    <property type="match status" value="1"/>
</dbReference>
<dbReference type="InterPro" id="IPR002524">
    <property type="entry name" value="Cation_efflux"/>
</dbReference>
<evidence type="ECO:0000256" key="9">
    <source>
        <dbReference type="SAM" id="Phobius"/>
    </source>
</evidence>
<comment type="similarity">
    <text evidence="2">Belongs to the cation diffusion facilitator (CDF) transporter (TC 2.A.4) family. SLC30A subfamily.</text>
</comment>
<gene>
    <name evidence="12" type="ORF">SZN_14833</name>
</gene>
<keyword evidence="5 9" id="KW-1133">Transmembrane helix</keyword>
<evidence type="ECO:0000256" key="4">
    <source>
        <dbReference type="ARBA" id="ARBA00022692"/>
    </source>
</evidence>
<evidence type="ECO:0000313" key="12">
    <source>
        <dbReference type="EMBL" id="EGX59033.1"/>
    </source>
</evidence>
<dbReference type="InterPro" id="IPR027470">
    <property type="entry name" value="Cation_efflux_CTD"/>
</dbReference>
<keyword evidence="6" id="KW-0406">Ion transport</keyword>
<evidence type="ECO:0000259" key="10">
    <source>
        <dbReference type="Pfam" id="PF01545"/>
    </source>
</evidence>
<feature type="domain" description="Cation efflux protein transmembrane" evidence="10">
    <location>
        <begin position="35"/>
        <end position="223"/>
    </location>
</feature>
<dbReference type="PATRIC" id="fig|700597.3.peg.2904"/>
<feature type="region of interest" description="Disordered" evidence="8">
    <location>
        <begin position="1"/>
        <end position="20"/>
    </location>
</feature>
<evidence type="ECO:0000256" key="1">
    <source>
        <dbReference type="ARBA" id="ARBA00004141"/>
    </source>
</evidence>
<evidence type="ECO:0000256" key="7">
    <source>
        <dbReference type="ARBA" id="ARBA00023136"/>
    </source>
</evidence>
<keyword evidence="7 9" id="KW-0472">Membrane</keyword>
<accession>G2GBS9</accession>